<feature type="transmembrane region" description="Helical" evidence="5">
    <location>
        <begin position="79"/>
        <end position="102"/>
    </location>
</feature>
<protein>
    <recommendedName>
        <fullName evidence="6">ABC-2 type transporter transmembrane domain-containing protein</fullName>
    </recommendedName>
</protein>
<evidence type="ECO:0000256" key="1">
    <source>
        <dbReference type="ARBA" id="ARBA00004141"/>
    </source>
</evidence>
<feature type="transmembrane region" description="Helical" evidence="5">
    <location>
        <begin position="245"/>
        <end position="267"/>
    </location>
</feature>
<evidence type="ECO:0000256" key="3">
    <source>
        <dbReference type="ARBA" id="ARBA00022989"/>
    </source>
</evidence>
<keyword evidence="4 5" id="KW-0472">Membrane</keyword>
<dbReference type="Pfam" id="PF01061">
    <property type="entry name" value="ABC2_membrane"/>
    <property type="match status" value="1"/>
</dbReference>
<evidence type="ECO:0000313" key="7">
    <source>
        <dbReference type="EMBL" id="GAA4312670.1"/>
    </source>
</evidence>
<evidence type="ECO:0000259" key="6">
    <source>
        <dbReference type="Pfam" id="PF01061"/>
    </source>
</evidence>
<dbReference type="Proteomes" id="UP001501115">
    <property type="component" value="Unassembled WGS sequence"/>
</dbReference>
<feature type="transmembrane region" description="Helical" evidence="5">
    <location>
        <begin position="50"/>
        <end position="67"/>
    </location>
</feature>
<sequence>MPGTAAPSNSPEGAFAGRLPVVRELLRFSWRLYLVEDTPRVLLLSKAPRAVLQAVFYTLLAGLLPAGGDSGATAGREAAFVGVSAFVMCLSTVIGASGVPPLDRDERTLVPQLAGRVPPLRILLARCLPYAAEGLLLSLVTVVLAGLVLTGPATVADLLARAGMYAVMALTTVSLGAAMGVLALLGRSELLLGNTALYLVLVLSGALPAPALPEWTQAVAGLLPLTHGVAALHHSLAGQPFAGQLLAELGVGVLWLAAAAALVRLWAHRTRTRGHADGG</sequence>
<keyword evidence="8" id="KW-1185">Reference proteome</keyword>
<keyword evidence="3 5" id="KW-1133">Transmembrane helix</keyword>
<accession>A0ABP8FWY1</accession>
<comment type="subcellular location">
    <subcellularLocation>
        <location evidence="1">Membrane</location>
        <topology evidence="1">Multi-pass membrane protein</topology>
    </subcellularLocation>
</comment>
<name>A0ABP8FWY1_9ACTN</name>
<organism evidence="7 8">
    <name type="scientific">Streptomyces venetus</name>
    <dbReference type="NCBI Taxonomy" id="1701086"/>
    <lineage>
        <taxon>Bacteria</taxon>
        <taxon>Bacillati</taxon>
        <taxon>Actinomycetota</taxon>
        <taxon>Actinomycetes</taxon>
        <taxon>Kitasatosporales</taxon>
        <taxon>Streptomycetaceae</taxon>
        <taxon>Streptomyces</taxon>
    </lineage>
</organism>
<proteinExistence type="predicted"/>
<reference evidence="8" key="1">
    <citation type="journal article" date="2019" name="Int. J. Syst. Evol. Microbiol.">
        <title>The Global Catalogue of Microorganisms (GCM) 10K type strain sequencing project: providing services to taxonomists for standard genome sequencing and annotation.</title>
        <authorList>
            <consortium name="The Broad Institute Genomics Platform"/>
            <consortium name="The Broad Institute Genome Sequencing Center for Infectious Disease"/>
            <person name="Wu L."/>
            <person name="Ma J."/>
        </authorList>
    </citation>
    <scope>NUCLEOTIDE SEQUENCE [LARGE SCALE GENOMIC DNA]</scope>
    <source>
        <strain evidence="8">JCM 31290</strain>
    </source>
</reference>
<feature type="domain" description="ABC-2 type transporter transmembrane" evidence="6">
    <location>
        <begin position="51"/>
        <end position="233"/>
    </location>
</feature>
<evidence type="ECO:0000256" key="5">
    <source>
        <dbReference type="SAM" id="Phobius"/>
    </source>
</evidence>
<keyword evidence="2 5" id="KW-0812">Transmembrane</keyword>
<dbReference type="RefSeq" id="WP_345662271.1">
    <property type="nucleotide sequence ID" value="NZ_BAABET010000004.1"/>
</dbReference>
<feature type="transmembrane region" description="Helical" evidence="5">
    <location>
        <begin position="162"/>
        <end position="184"/>
    </location>
</feature>
<evidence type="ECO:0000256" key="4">
    <source>
        <dbReference type="ARBA" id="ARBA00023136"/>
    </source>
</evidence>
<evidence type="ECO:0000313" key="8">
    <source>
        <dbReference type="Proteomes" id="UP001501115"/>
    </source>
</evidence>
<feature type="transmembrane region" description="Helical" evidence="5">
    <location>
        <begin position="123"/>
        <end position="150"/>
    </location>
</feature>
<dbReference type="PANTHER" id="PTHR43229:SF2">
    <property type="entry name" value="NODULATION PROTEIN J"/>
    <property type="match status" value="1"/>
</dbReference>
<evidence type="ECO:0000256" key="2">
    <source>
        <dbReference type="ARBA" id="ARBA00022692"/>
    </source>
</evidence>
<feature type="transmembrane region" description="Helical" evidence="5">
    <location>
        <begin position="191"/>
        <end position="212"/>
    </location>
</feature>
<dbReference type="PANTHER" id="PTHR43229">
    <property type="entry name" value="NODULATION PROTEIN J"/>
    <property type="match status" value="1"/>
</dbReference>
<dbReference type="EMBL" id="BAABET010000004">
    <property type="protein sequence ID" value="GAA4312670.1"/>
    <property type="molecule type" value="Genomic_DNA"/>
</dbReference>
<gene>
    <name evidence="7" type="ORF">GCM10023086_33320</name>
</gene>
<dbReference type="InterPro" id="IPR051784">
    <property type="entry name" value="Nod_factor_ABC_transporter"/>
</dbReference>
<comment type="caution">
    <text evidence="7">The sequence shown here is derived from an EMBL/GenBank/DDBJ whole genome shotgun (WGS) entry which is preliminary data.</text>
</comment>
<dbReference type="InterPro" id="IPR013525">
    <property type="entry name" value="ABC2_TM"/>
</dbReference>